<dbReference type="InParanoid" id="A0A1J7IPM8"/>
<organism evidence="1 2">
    <name type="scientific">Coniochaeta ligniaria NRRL 30616</name>
    <dbReference type="NCBI Taxonomy" id="1408157"/>
    <lineage>
        <taxon>Eukaryota</taxon>
        <taxon>Fungi</taxon>
        <taxon>Dikarya</taxon>
        <taxon>Ascomycota</taxon>
        <taxon>Pezizomycotina</taxon>
        <taxon>Sordariomycetes</taxon>
        <taxon>Sordariomycetidae</taxon>
        <taxon>Coniochaetales</taxon>
        <taxon>Coniochaetaceae</taxon>
        <taxon>Coniochaeta</taxon>
    </lineage>
</organism>
<dbReference type="Proteomes" id="UP000182658">
    <property type="component" value="Unassembled WGS sequence"/>
</dbReference>
<dbReference type="EMBL" id="KV875108">
    <property type="protein sequence ID" value="OIW23073.1"/>
    <property type="molecule type" value="Genomic_DNA"/>
</dbReference>
<reference evidence="1 2" key="1">
    <citation type="submission" date="2016-10" db="EMBL/GenBank/DDBJ databases">
        <title>Draft genome sequence of Coniochaeta ligniaria NRRL30616, a lignocellulolytic fungus for bioabatement of inhibitors in plant biomass hydrolysates.</title>
        <authorList>
            <consortium name="DOE Joint Genome Institute"/>
            <person name="Jimenez D.J."/>
            <person name="Hector R.E."/>
            <person name="Riley R."/>
            <person name="Sun H."/>
            <person name="Grigoriev I.V."/>
            <person name="Van Elsas J.D."/>
            <person name="Nichols N.N."/>
        </authorList>
    </citation>
    <scope>NUCLEOTIDE SEQUENCE [LARGE SCALE GENOMIC DNA]</scope>
    <source>
        <strain evidence="1 2">NRRL 30616</strain>
    </source>
</reference>
<accession>A0A1J7IPM8</accession>
<sequence length="83" mass="9109">MSIIVGALRMYYTPTRHYKGGQTDVSTNTTTHPLTPSLDSEWRGFQAVVLVVDVPRCAATSCPWMKESCCRTPSTLMSGIVAE</sequence>
<evidence type="ECO:0000313" key="2">
    <source>
        <dbReference type="Proteomes" id="UP000182658"/>
    </source>
</evidence>
<name>A0A1J7IPM8_9PEZI</name>
<keyword evidence="2" id="KW-1185">Reference proteome</keyword>
<evidence type="ECO:0000313" key="1">
    <source>
        <dbReference type="EMBL" id="OIW23073.1"/>
    </source>
</evidence>
<dbReference type="AlphaFoldDB" id="A0A1J7IPM8"/>
<gene>
    <name evidence="1" type="ORF">CONLIGDRAFT_686843</name>
</gene>
<protein>
    <submittedName>
        <fullName evidence="1">Uncharacterized protein</fullName>
    </submittedName>
</protein>
<proteinExistence type="predicted"/>